<dbReference type="AlphaFoldDB" id="A0A812QG22"/>
<feature type="compositionally biased region" description="Polar residues" evidence="1">
    <location>
        <begin position="140"/>
        <end position="151"/>
    </location>
</feature>
<evidence type="ECO:0000256" key="1">
    <source>
        <dbReference type="SAM" id="MobiDB-lite"/>
    </source>
</evidence>
<keyword evidence="3" id="KW-1185">Reference proteome</keyword>
<reference evidence="2" key="1">
    <citation type="submission" date="2021-02" db="EMBL/GenBank/DDBJ databases">
        <authorList>
            <person name="Dougan E. K."/>
            <person name="Rhodes N."/>
            <person name="Thang M."/>
            <person name="Chan C."/>
        </authorList>
    </citation>
    <scope>NUCLEOTIDE SEQUENCE</scope>
</reference>
<accession>A0A812QG22</accession>
<dbReference type="EMBL" id="CAJNDS010002201">
    <property type="protein sequence ID" value="CAE7369700.1"/>
    <property type="molecule type" value="Genomic_DNA"/>
</dbReference>
<proteinExistence type="predicted"/>
<dbReference type="OrthoDB" id="413287at2759"/>
<protein>
    <submittedName>
        <fullName evidence="2">PAC1 protein</fullName>
    </submittedName>
</protein>
<name>A0A812QG22_9DINO</name>
<evidence type="ECO:0000313" key="3">
    <source>
        <dbReference type="Proteomes" id="UP000604046"/>
    </source>
</evidence>
<organism evidence="2 3">
    <name type="scientific">Symbiodinium natans</name>
    <dbReference type="NCBI Taxonomy" id="878477"/>
    <lineage>
        <taxon>Eukaryota</taxon>
        <taxon>Sar</taxon>
        <taxon>Alveolata</taxon>
        <taxon>Dinophyceae</taxon>
        <taxon>Suessiales</taxon>
        <taxon>Symbiodiniaceae</taxon>
        <taxon>Symbiodinium</taxon>
    </lineage>
</organism>
<feature type="region of interest" description="Disordered" evidence="1">
    <location>
        <begin position="132"/>
        <end position="160"/>
    </location>
</feature>
<gene>
    <name evidence="2" type="primary">PAC1</name>
    <name evidence="2" type="ORF">SNAT2548_LOCUS20154</name>
</gene>
<comment type="caution">
    <text evidence="2">The sequence shown here is derived from an EMBL/GenBank/DDBJ whole genome shotgun (WGS) entry which is preliminary data.</text>
</comment>
<dbReference type="Proteomes" id="UP000604046">
    <property type="component" value="Unassembled WGS sequence"/>
</dbReference>
<sequence>MVEVCLGLSSWCTVRQQRIMWPGSFKDVTTTNRELMRKPRDFVLAAPNPELRMALAEPSGDFGRAGRSSWHYNLSRPLGRKVKLHSMASASFDGEHLPHMASLTGTWSTLKYGWNGTATANAQAFNTICPSVPDEEPRSRPSTHTGSSLQAASRLARTPRPSLVGTAAAVTRKGEFEALLNQSGLSTWTEFSPTIRHPRLW</sequence>
<evidence type="ECO:0000313" key="2">
    <source>
        <dbReference type="EMBL" id="CAE7369700.1"/>
    </source>
</evidence>